<proteinExistence type="predicted"/>
<feature type="domain" description="Transposase DDE" evidence="1">
    <location>
        <begin position="2"/>
        <end position="46"/>
    </location>
</feature>
<feature type="non-terminal residue" evidence="2">
    <location>
        <position position="1"/>
    </location>
</feature>
<sequence>QVLPKRWIVERSFSWLENFRRLTIDYEFLAETAEAMVQIAFIQIILNKFIE</sequence>
<gene>
    <name evidence="2" type="ORF">H9625_00690</name>
</gene>
<dbReference type="EMBL" id="JACSPP010000001">
    <property type="protein sequence ID" value="MBD8038977.1"/>
    <property type="molecule type" value="Genomic_DNA"/>
</dbReference>
<name>A0ABR8Y438_9BACT</name>
<evidence type="ECO:0000313" key="2">
    <source>
        <dbReference type="EMBL" id="MBD8038977.1"/>
    </source>
</evidence>
<dbReference type="InterPro" id="IPR025668">
    <property type="entry name" value="Tnp_DDE_dom"/>
</dbReference>
<dbReference type="Proteomes" id="UP000620874">
    <property type="component" value="Unassembled WGS sequence"/>
</dbReference>
<evidence type="ECO:0000259" key="1">
    <source>
        <dbReference type="Pfam" id="PF13586"/>
    </source>
</evidence>
<accession>A0ABR8Y438</accession>
<dbReference type="PANTHER" id="PTHR30007">
    <property type="entry name" value="PHP DOMAIN PROTEIN"/>
    <property type="match status" value="1"/>
</dbReference>
<protein>
    <submittedName>
        <fullName evidence="2">Transposase</fullName>
    </submittedName>
</protein>
<evidence type="ECO:0000313" key="3">
    <source>
        <dbReference type="Proteomes" id="UP000620874"/>
    </source>
</evidence>
<dbReference type="Pfam" id="PF13586">
    <property type="entry name" value="DDE_Tnp_1_2"/>
    <property type="match status" value="1"/>
</dbReference>
<dbReference type="PANTHER" id="PTHR30007:SF0">
    <property type="entry name" value="TRANSPOSASE"/>
    <property type="match status" value="1"/>
</dbReference>
<reference evidence="2 3" key="1">
    <citation type="submission" date="2020-08" db="EMBL/GenBank/DDBJ databases">
        <title>A Genomic Blueprint of the Chicken Gut Microbiome.</title>
        <authorList>
            <person name="Gilroy R."/>
            <person name="Ravi A."/>
            <person name="Getino M."/>
            <person name="Pursley I."/>
            <person name="Horton D.L."/>
            <person name="Alikhan N.-F."/>
            <person name="Baker D."/>
            <person name="Gharbi K."/>
            <person name="Hall N."/>
            <person name="Watson M."/>
            <person name="Adriaenssens E.M."/>
            <person name="Foster-Nyarko E."/>
            <person name="Jarju S."/>
            <person name="Secka A."/>
            <person name="Antonio M."/>
            <person name="Oren A."/>
            <person name="Chaudhuri R."/>
            <person name="La Ragione R.M."/>
            <person name="Hildebrand F."/>
            <person name="Pallen M.J."/>
        </authorList>
    </citation>
    <scope>NUCLEOTIDE SEQUENCE [LARGE SCALE GENOMIC DNA]</scope>
    <source>
        <strain evidence="2 3">Sa1CVN1</strain>
    </source>
</reference>
<comment type="caution">
    <text evidence="2">The sequence shown here is derived from an EMBL/GenBank/DDBJ whole genome shotgun (WGS) entry which is preliminary data.</text>
</comment>
<organism evidence="2 3">
    <name type="scientific">Phocaeicola intestinalis</name>
    <dbReference type="NCBI Taxonomy" id="2762212"/>
    <lineage>
        <taxon>Bacteria</taxon>
        <taxon>Pseudomonadati</taxon>
        <taxon>Bacteroidota</taxon>
        <taxon>Bacteroidia</taxon>
        <taxon>Bacteroidales</taxon>
        <taxon>Bacteroidaceae</taxon>
        <taxon>Phocaeicola</taxon>
    </lineage>
</organism>
<keyword evidence="3" id="KW-1185">Reference proteome</keyword>